<dbReference type="InterPro" id="IPR013022">
    <property type="entry name" value="Xyl_isomerase-like_TIM-brl"/>
</dbReference>
<gene>
    <name evidence="2" type="ORF">DF168_01256</name>
</gene>
<protein>
    <recommendedName>
        <fullName evidence="1">Xylose isomerase-like TIM barrel domain-containing protein</fullName>
    </recommendedName>
</protein>
<dbReference type="EMBL" id="CP029803">
    <property type="protein sequence ID" value="AWT60057.1"/>
    <property type="molecule type" value="Genomic_DNA"/>
</dbReference>
<dbReference type="SUPFAM" id="SSF51658">
    <property type="entry name" value="Xylose isomerase-like"/>
    <property type="match status" value="1"/>
</dbReference>
<feature type="domain" description="Xylose isomerase-like TIM barrel" evidence="1">
    <location>
        <begin position="22"/>
        <end position="255"/>
    </location>
</feature>
<evidence type="ECO:0000259" key="1">
    <source>
        <dbReference type="Pfam" id="PF01261"/>
    </source>
</evidence>
<sequence length="268" mass="29493">MKWTIGSTTRPYSSIPFVDACRRIADAGYSDVAVFGNEITSKSSNKRVLEVREAATNVGLTPSMVLGRTELTQGLDKGIDDFKRLIDNVAEVGAKWLLDCGTSNPDDFANFYELMRRVSPHAEASGVSISLKPHGGITLTIEDLIRAYNKVNHPGFGLCYDPGNIIYYTKGKLRPEPFAERIAPMTTTFIIKDCILNNETPDVMITPGNGLVDFEKVIGGLVNNGFNGPLFLECVGGTHLEDIDREIAESLDFVRCILKKISELPRCE</sequence>
<evidence type="ECO:0000313" key="3">
    <source>
        <dbReference type="Proteomes" id="UP000247465"/>
    </source>
</evidence>
<dbReference type="KEGG" id="mtar:DF168_01256"/>
<proteinExistence type="predicted"/>
<name>A0A2Z4AIU9_9BACT</name>
<dbReference type="InterPro" id="IPR050312">
    <property type="entry name" value="IolE/XylAMocC-like"/>
</dbReference>
<dbReference type="AlphaFoldDB" id="A0A2Z4AIU9"/>
<dbReference type="Pfam" id="PF01261">
    <property type="entry name" value="AP_endonuc_2"/>
    <property type="match status" value="1"/>
</dbReference>
<dbReference type="Proteomes" id="UP000247465">
    <property type="component" value="Chromosome"/>
</dbReference>
<dbReference type="InterPro" id="IPR036237">
    <property type="entry name" value="Xyl_isomerase-like_sf"/>
</dbReference>
<dbReference type="PANTHER" id="PTHR12110:SF53">
    <property type="entry name" value="BLR5974 PROTEIN"/>
    <property type="match status" value="1"/>
</dbReference>
<evidence type="ECO:0000313" key="2">
    <source>
        <dbReference type="EMBL" id="AWT60057.1"/>
    </source>
</evidence>
<dbReference type="Gene3D" id="3.20.20.150">
    <property type="entry name" value="Divalent-metal-dependent TIM barrel enzymes"/>
    <property type="match status" value="1"/>
</dbReference>
<dbReference type="PANTHER" id="PTHR12110">
    <property type="entry name" value="HYDROXYPYRUVATE ISOMERASE"/>
    <property type="match status" value="1"/>
</dbReference>
<reference evidence="2 3" key="1">
    <citation type="submission" date="2018-06" db="EMBL/GenBank/DDBJ databases">
        <title>Draft Genome Sequence of a Novel Marine Bacterium Related to the Verrucomicrobia.</title>
        <authorList>
            <person name="Vosseberg J."/>
            <person name="Martijn J."/>
            <person name="Ettema T.J.G."/>
        </authorList>
    </citation>
    <scope>NUCLEOTIDE SEQUENCE [LARGE SCALE GENOMIC DNA]</scope>
    <source>
        <strain evidence="2">TARA_B100001123</strain>
    </source>
</reference>
<accession>A0A2Z4AIU9</accession>
<organism evidence="2 3">
    <name type="scientific">Candidatus Moanibacter tarae</name>
    <dbReference type="NCBI Taxonomy" id="2200854"/>
    <lineage>
        <taxon>Bacteria</taxon>
        <taxon>Pseudomonadati</taxon>
        <taxon>Verrucomicrobiota</taxon>
        <taxon>Opitutia</taxon>
        <taxon>Puniceicoccales</taxon>
        <taxon>Puniceicoccales incertae sedis</taxon>
        <taxon>Candidatus Moanibacter</taxon>
    </lineage>
</organism>